<dbReference type="InterPro" id="IPR011032">
    <property type="entry name" value="GroES-like_sf"/>
</dbReference>
<dbReference type="FunFam" id="3.40.50.720:FF:000039">
    <property type="entry name" value="Alcohol dehydrogenase AdhP"/>
    <property type="match status" value="1"/>
</dbReference>
<comment type="cofactor">
    <cofactor evidence="1">
        <name>Zn(2+)</name>
        <dbReference type="ChEBI" id="CHEBI:29105"/>
    </cofactor>
</comment>
<evidence type="ECO:0000256" key="3">
    <source>
        <dbReference type="ARBA" id="ARBA00022723"/>
    </source>
</evidence>
<dbReference type="AlphaFoldDB" id="A0A1Y1ZGB6"/>
<dbReference type="SUPFAM" id="SSF51735">
    <property type="entry name" value="NAD(P)-binding Rossmann-fold domains"/>
    <property type="match status" value="1"/>
</dbReference>
<dbReference type="EMBL" id="MCFA01000088">
    <property type="protein sequence ID" value="ORY09300.1"/>
    <property type="molecule type" value="Genomic_DNA"/>
</dbReference>
<keyword evidence="6" id="KW-0520">NAD</keyword>
<sequence>MTSSKIPDTMLAAQVVEFNKPYKVQHARVPSDLAPHDLLIKVAIASLCHTDFMVLEGSMGTKLPCSGSHEGSGTVVAVGSSVKGFKPGDRVMSGILYHGCGECGDCKGPENYSQYCAHSGGYCGVTTDGFFAEYARIDAKFAAKLPDRVSFETAAPMACAGCTVWRGILQTELKEGQWVALVGSGGGLGHLGVQFAKARGLKVVGIDARDEGLGLTKKGGADVVIDARIGHEKVVEEVKKATNGELVAATVNISHADRAMATACAVTRMHGLVVQIALLNEVVIPFRELIFRDIRVRGSLICSPEEARQMLDVVDKHRISVNTNAFNGLDKIAELMELAEGGKMKGKGIIIVDPEQIKKEKESGLKMV</sequence>
<keyword evidence="3" id="KW-0479">Metal-binding</keyword>
<name>A0A1Y1ZGB6_9PLEO</name>
<dbReference type="SMART" id="SM00829">
    <property type="entry name" value="PKS_ER"/>
    <property type="match status" value="1"/>
</dbReference>
<proteinExistence type="inferred from homology"/>
<comment type="caution">
    <text evidence="8">The sequence shown here is derived from an EMBL/GenBank/DDBJ whole genome shotgun (WGS) entry which is preliminary data.</text>
</comment>
<dbReference type="GO" id="GO:0004022">
    <property type="term" value="F:alcohol dehydrogenase (NAD+) activity"/>
    <property type="evidence" value="ECO:0007669"/>
    <property type="project" value="TreeGrafter"/>
</dbReference>
<dbReference type="GO" id="GO:0046872">
    <property type="term" value="F:metal ion binding"/>
    <property type="evidence" value="ECO:0007669"/>
    <property type="project" value="UniProtKB-KW"/>
</dbReference>
<evidence type="ECO:0000313" key="8">
    <source>
        <dbReference type="EMBL" id="ORY09300.1"/>
    </source>
</evidence>
<dbReference type="GO" id="GO:0005737">
    <property type="term" value="C:cytoplasm"/>
    <property type="evidence" value="ECO:0007669"/>
    <property type="project" value="TreeGrafter"/>
</dbReference>
<evidence type="ECO:0000259" key="7">
    <source>
        <dbReference type="SMART" id="SM00829"/>
    </source>
</evidence>
<dbReference type="InterPro" id="IPR013154">
    <property type="entry name" value="ADH-like_N"/>
</dbReference>
<keyword evidence="9" id="KW-1185">Reference proteome</keyword>
<dbReference type="OrthoDB" id="256333at2759"/>
<evidence type="ECO:0000256" key="4">
    <source>
        <dbReference type="ARBA" id="ARBA00022833"/>
    </source>
</evidence>
<dbReference type="Pfam" id="PF00107">
    <property type="entry name" value="ADH_zinc_N"/>
    <property type="match status" value="1"/>
</dbReference>
<protein>
    <submittedName>
        <fullName evidence="8">Chaperonin 10-like protein</fullName>
    </submittedName>
</protein>
<comment type="similarity">
    <text evidence="2">Belongs to the zinc-containing alcohol dehydrogenase family.</text>
</comment>
<evidence type="ECO:0000256" key="2">
    <source>
        <dbReference type="ARBA" id="ARBA00008072"/>
    </source>
</evidence>
<dbReference type="PANTHER" id="PTHR42940">
    <property type="entry name" value="ALCOHOL DEHYDROGENASE 1-RELATED"/>
    <property type="match status" value="1"/>
</dbReference>
<dbReference type="Gene3D" id="3.40.50.720">
    <property type="entry name" value="NAD(P)-binding Rossmann-like Domain"/>
    <property type="match status" value="1"/>
</dbReference>
<dbReference type="Gene3D" id="3.90.180.10">
    <property type="entry name" value="Medium-chain alcohol dehydrogenases, catalytic domain"/>
    <property type="match status" value="1"/>
</dbReference>
<dbReference type="STRING" id="1231657.A0A1Y1ZGB6"/>
<evidence type="ECO:0000256" key="1">
    <source>
        <dbReference type="ARBA" id="ARBA00001947"/>
    </source>
</evidence>
<evidence type="ECO:0000256" key="6">
    <source>
        <dbReference type="ARBA" id="ARBA00023027"/>
    </source>
</evidence>
<dbReference type="Proteomes" id="UP000193144">
    <property type="component" value="Unassembled WGS sequence"/>
</dbReference>
<dbReference type="PANTHER" id="PTHR42940:SF8">
    <property type="entry name" value="VACUOLAR PROTEIN SORTING-ASSOCIATED PROTEIN 11"/>
    <property type="match status" value="1"/>
</dbReference>
<dbReference type="InterPro" id="IPR020843">
    <property type="entry name" value="ER"/>
</dbReference>
<feature type="domain" description="Enoyl reductase (ER)" evidence="7">
    <location>
        <begin position="12"/>
        <end position="350"/>
    </location>
</feature>
<keyword evidence="5" id="KW-0560">Oxidoreductase</keyword>
<dbReference type="Pfam" id="PF08240">
    <property type="entry name" value="ADH_N"/>
    <property type="match status" value="1"/>
</dbReference>
<keyword evidence="4" id="KW-0862">Zinc</keyword>
<dbReference type="InterPro" id="IPR036291">
    <property type="entry name" value="NAD(P)-bd_dom_sf"/>
</dbReference>
<organism evidence="8 9">
    <name type="scientific">Clohesyomyces aquaticus</name>
    <dbReference type="NCBI Taxonomy" id="1231657"/>
    <lineage>
        <taxon>Eukaryota</taxon>
        <taxon>Fungi</taxon>
        <taxon>Dikarya</taxon>
        <taxon>Ascomycota</taxon>
        <taxon>Pezizomycotina</taxon>
        <taxon>Dothideomycetes</taxon>
        <taxon>Pleosporomycetidae</taxon>
        <taxon>Pleosporales</taxon>
        <taxon>Lindgomycetaceae</taxon>
        <taxon>Clohesyomyces</taxon>
    </lineage>
</organism>
<dbReference type="InterPro" id="IPR013149">
    <property type="entry name" value="ADH-like_C"/>
</dbReference>
<accession>A0A1Y1ZGB6</accession>
<dbReference type="SUPFAM" id="SSF50129">
    <property type="entry name" value="GroES-like"/>
    <property type="match status" value="1"/>
</dbReference>
<evidence type="ECO:0000313" key="9">
    <source>
        <dbReference type="Proteomes" id="UP000193144"/>
    </source>
</evidence>
<evidence type="ECO:0000256" key="5">
    <source>
        <dbReference type="ARBA" id="ARBA00023002"/>
    </source>
</evidence>
<reference evidence="8 9" key="1">
    <citation type="submission" date="2016-07" db="EMBL/GenBank/DDBJ databases">
        <title>Pervasive Adenine N6-methylation of Active Genes in Fungi.</title>
        <authorList>
            <consortium name="DOE Joint Genome Institute"/>
            <person name="Mondo S.J."/>
            <person name="Dannebaum R.O."/>
            <person name="Kuo R.C."/>
            <person name="Labutti K."/>
            <person name="Haridas S."/>
            <person name="Kuo A."/>
            <person name="Salamov A."/>
            <person name="Ahrendt S.R."/>
            <person name="Lipzen A."/>
            <person name="Sullivan W."/>
            <person name="Andreopoulos W.B."/>
            <person name="Clum A."/>
            <person name="Lindquist E."/>
            <person name="Daum C."/>
            <person name="Ramamoorthy G.K."/>
            <person name="Gryganskyi A."/>
            <person name="Culley D."/>
            <person name="Magnuson J.K."/>
            <person name="James T.Y."/>
            <person name="O'Malley M.A."/>
            <person name="Stajich J.E."/>
            <person name="Spatafora J.W."/>
            <person name="Visel A."/>
            <person name="Grigoriev I.V."/>
        </authorList>
    </citation>
    <scope>NUCLEOTIDE SEQUENCE [LARGE SCALE GENOMIC DNA]</scope>
    <source>
        <strain evidence="8 9">CBS 115471</strain>
    </source>
</reference>
<gene>
    <name evidence="8" type="ORF">BCR34DRAFT_625837</name>
</gene>